<protein>
    <submittedName>
        <fullName evidence="5">Extracellular solute-binding protein, family 3</fullName>
    </submittedName>
</protein>
<dbReference type="SUPFAM" id="SSF53850">
    <property type="entry name" value="Periplasmic binding protein-like II"/>
    <property type="match status" value="1"/>
</dbReference>
<dbReference type="Proteomes" id="UP000004535">
    <property type="component" value="Unassembled WGS sequence"/>
</dbReference>
<evidence type="ECO:0000256" key="2">
    <source>
        <dbReference type="ARBA" id="ARBA00022448"/>
    </source>
</evidence>
<dbReference type="GO" id="GO:0006865">
    <property type="term" value="P:amino acid transport"/>
    <property type="evidence" value="ECO:0007669"/>
    <property type="project" value="TreeGrafter"/>
</dbReference>
<reference evidence="5 6" key="1">
    <citation type="journal article" date="2012" name="J. Bacteriol.">
        <title>Draft Genome Sequence Determination for Cystic Fibrosis and Chronic Granulomatous Disease Burkholderia multivorans Isolates.</title>
        <authorList>
            <person name="Varga J.J."/>
            <person name="Losada L."/>
            <person name="Zelazny A.M."/>
            <person name="Brinkac L."/>
            <person name="Harkins D."/>
            <person name="Radune D."/>
            <person name="Hostetler J."/>
            <person name="Sampaio E.P."/>
            <person name="Ronning C.M."/>
            <person name="Nierman W.C."/>
            <person name="Greenberg D.E."/>
            <person name="Holland S.M."/>
            <person name="Goldberg J.B."/>
        </authorList>
    </citation>
    <scope>NUCLEOTIDE SEQUENCE [LARGE SCALE GENOMIC DNA]</scope>
    <source>
        <strain evidence="5 6">CGD2</strain>
    </source>
</reference>
<name>B9BMH0_9BURK</name>
<gene>
    <name evidence="5" type="ORF">BURMUCGD2_2039</name>
</gene>
<dbReference type="InterPro" id="IPR051455">
    <property type="entry name" value="Bact_solute-bind_prot3"/>
</dbReference>
<evidence type="ECO:0000313" key="6">
    <source>
        <dbReference type="Proteomes" id="UP000004535"/>
    </source>
</evidence>
<dbReference type="EMBL" id="ACFC01000003">
    <property type="protein sequence ID" value="EEE07830.1"/>
    <property type="molecule type" value="Genomic_DNA"/>
</dbReference>
<evidence type="ECO:0000256" key="3">
    <source>
        <dbReference type="ARBA" id="ARBA00022729"/>
    </source>
</evidence>
<dbReference type="CDD" id="cd13689">
    <property type="entry name" value="PBP2_BsGlnH"/>
    <property type="match status" value="1"/>
</dbReference>
<evidence type="ECO:0000256" key="1">
    <source>
        <dbReference type="ARBA" id="ARBA00010333"/>
    </source>
</evidence>
<sequence length="338" mass="37232">MQRAFFCPRRDVRRTHHETRRAKHHLLVRIRRTRCYVSGFAARQGREIRRTGRRAIRGGLTTTQVVLMKIHTLAKALVAVALIAAGTAAQADRLDDIKKAGVLRVATFDSNPPFGYVDAKTNRIVGLDVDYAKALADKLGVKLQLQPTNPANRIPFLTSGKVDLVLANFTITEERAKQVDFSIPYFSSGQQFLAKKGVLKSADQLNGLRIGADKGTTNEITLREKFPKATIVAYDDTPFAFAALRAGNVQAITQDGPKLIGLLANVPDKQNYEIPPFTISNDYMGVGVPKGETRLLGFVNDTLKGLEANGRAAQIYDAWFGPTTKTPLARIFRIGDKT</sequence>
<feature type="domain" description="Solute-binding protein family 3/N-terminal" evidence="4">
    <location>
        <begin position="102"/>
        <end position="323"/>
    </location>
</feature>
<dbReference type="GO" id="GO:0005576">
    <property type="term" value="C:extracellular region"/>
    <property type="evidence" value="ECO:0007669"/>
    <property type="project" value="TreeGrafter"/>
</dbReference>
<dbReference type="Gene3D" id="3.40.190.10">
    <property type="entry name" value="Periplasmic binding protein-like II"/>
    <property type="match status" value="2"/>
</dbReference>
<comment type="caution">
    <text evidence="5">The sequence shown here is derived from an EMBL/GenBank/DDBJ whole genome shotgun (WGS) entry which is preliminary data.</text>
</comment>
<dbReference type="InterPro" id="IPR001638">
    <property type="entry name" value="Solute-binding_3/MltF_N"/>
</dbReference>
<accession>B9BMH0</accession>
<keyword evidence="2" id="KW-0813">Transport</keyword>
<dbReference type="PANTHER" id="PTHR30085:SF6">
    <property type="entry name" value="ABC TRANSPORTER GLUTAMINE-BINDING PROTEIN GLNH"/>
    <property type="match status" value="1"/>
</dbReference>
<dbReference type="AlphaFoldDB" id="B9BMH0"/>
<dbReference type="SMART" id="SM00062">
    <property type="entry name" value="PBPb"/>
    <property type="match status" value="1"/>
</dbReference>
<comment type="similarity">
    <text evidence="1">Belongs to the bacterial solute-binding protein 3 family.</text>
</comment>
<dbReference type="Pfam" id="PF00497">
    <property type="entry name" value="SBP_bac_3"/>
    <property type="match status" value="1"/>
</dbReference>
<organism evidence="5 6">
    <name type="scientific">Burkholderia multivorans CGD2</name>
    <dbReference type="NCBI Taxonomy" id="513052"/>
    <lineage>
        <taxon>Bacteria</taxon>
        <taxon>Pseudomonadati</taxon>
        <taxon>Pseudomonadota</taxon>
        <taxon>Betaproteobacteria</taxon>
        <taxon>Burkholderiales</taxon>
        <taxon>Burkholderiaceae</taxon>
        <taxon>Burkholderia</taxon>
        <taxon>Burkholderia cepacia complex</taxon>
    </lineage>
</organism>
<dbReference type="PANTHER" id="PTHR30085">
    <property type="entry name" value="AMINO ACID ABC TRANSPORTER PERMEASE"/>
    <property type="match status" value="1"/>
</dbReference>
<evidence type="ECO:0000313" key="5">
    <source>
        <dbReference type="EMBL" id="EEE07830.1"/>
    </source>
</evidence>
<proteinExistence type="inferred from homology"/>
<evidence type="ECO:0000259" key="4">
    <source>
        <dbReference type="SMART" id="SM00062"/>
    </source>
</evidence>
<keyword evidence="3" id="KW-0732">Signal</keyword>